<dbReference type="GO" id="GO:0003677">
    <property type="term" value="F:DNA binding"/>
    <property type="evidence" value="ECO:0007669"/>
    <property type="project" value="InterPro"/>
</dbReference>
<dbReference type="Gene3D" id="3.40.50.10130">
    <property type="match status" value="1"/>
</dbReference>
<dbReference type="RefSeq" id="WP_155310976.1">
    <property type="nucleotide sequence ID" value="NZ_AP021879.1"/>
</dbReference>
<dbReference type="EMBL" id="AP021879">
    <property type="protein sequence ID" value="BBO89847.1"/>
    <property type="molecule type" value="Genomic_DNA"/>
</dbReference>
<sequence length="153" mass="17766">MDRITVVVDTREQEPYAFGASCEVVRRALPAGDYSIEGFEDSVAVERKTLEDFVSTVIRQRKRFYRELQRLEEYEAACVVVESDLRDVLTGRYRSGAHPNAVLGTVISIVVDFQIPVFFCSDRQVACRFVEEFLLRFYRKVSRRCEEKQPVIK</sequence>
<evidence type="ECO:0000313" key="3">
    <source>
        <dbReference type="Proteomes" id="UP000422108"/>
    </source>
</evidence>
<evidence type="ECO:0000259" key="1">
    <source>
        <dbReference type="SMART" id="SM00891"/>
    </source>
</evidence>
<organism evidence="2 3">
    <name type="scientific">Desulfosarcina ovata subsp. ovata</name>
    <dbReference type="NCBI Taxonomy" id="2752305"/>
    <lineage>
        <taxon>Bacteria</taxon>
        <taxon>Pseudomonadati</taxon>
        <taxon>Thermodesulfobacteriota</taxon>
        <taxon>Desulfobacteria</taxon>
        <taxon>Desulfobacterales</taxon>
        <taxon>Desulfosarcinaceae</taxon>
        <taxon>Desulfosarcina</taxon>
    </lineage>
</organism>
<dbReference type="InterPro" id="IPR006166">
    <property type="entry name" value="ERCC4_domain"/>
</dbReference>
<dbReference type="InterPro" id="IPR011335">
    <property type="entry name" value="Restrct_endonuc-II-like"/>
</dbReference>
<dbReference type="Proteomes" id="UP000422108">
    <property type="component" value="Chromosome"/>
</dbReference>
<dbReference type="SUPFAM" id="SSF52980">
    <property type="entry name" value="Restriction endonuclease-like"/>
    <property type="match status" value="1"/>
</dbReference>
<name>A0A5K8AB79_9BACT</name>
<dbReference type="Pfam" id="PF02732">
    <property type="entry name" value="ERCC4"/>
    <property type="match status" value="1"/>
</dbReference>
<dbReference type="GO" id="GO:0006259">
    <property type="term" value="P:DNA metabolic process"/>
    <property type="evidence" value="ECO:0007669"/>
    <property type="project" value="UniProtKB-ARBA"/>
</dbReference>
<gene>
    <name evidence="2" type="ORF">DSCOOX_30270</name>
</gene>
<keyword evidence="3" id="KW-1185">Reference proteome</keyword>
<evidence type="ECO:0000313" key="2">
    <source>
        <dbReference type="EMBL" id="BBO89847.1"/>
    </source>
</evidence>
<dbReference type="SMART" id="SM00891">
    <property type="entry name" value="ERCC4"/>
    <property type="match status" value="1"/>
</dbReference>
<dbReference type="AlphaFoldDB" id="A0A5K8AB79"/>
<dbReference type="GO" id="GO:0004518">
    <property type="term" value="F:nuclease activity"/>
    <property type="evidence" value="ECO:0007669"/>
    <property type="project" value="InterPro"/>
</dbReference>
<reference evidence="2 3" key="1">
    <citation type="submission" date="2019-11" db="EMBL/GenBank/DDBJ databases">
        <title>Comparative genomics of hydrocarbon-degrading Desulfosarcina strains.</title>
        <authorList>
            <person name="Watanabe M."/>
            <person name="Kojima H."/>
            <person name="Fukui M."/>
        </authorList>
    </citation>
    <scope>NUCLEOTIDE SEQUENCE [LARGE SCALE GENOMIC DNA]</scope>
    <source>
        <strain evidence="3">oXyS1</strain>
    </source>
</reference>
<feature type="domain" description="ERCC4" evidence="1">
    <location>
        <begin position="5"/>
        <end position="85"/>
    </location>
</feature>
<accession>A0A5K8AB79</accession>
<proteinExistence type="predicted"/>
<protein>
    <recommendedName>
        <fullName evidence="1">ERCC4 domain-containing protein</fullName>
    </recommendedName>
</protein>